<protein>
    <submittedName>
        <fullName evidence="2">Uncharacterized protein</fullName>
    </submittedName>
</protein>
<organism evidence="1 2">
    <name type="scientific">Romanomermis culicivorax</name>
    <name type="common">Nematode worm</name>
    <dbReference type="NCBI Taxonomy" id="13658"/>
    <lineage>
        <taxon>Eukaryota</taxon>
        <taxon>Metazoa</taxon>
        <taxon>Ecdysozoa</taxon>
        <taxon>Nematoda</taxon>
        <taxon>Enoplea</taxon>
        <taxon>Dorylaimia</taxon>
        <taxon>Mermithida</taxon>
        <taxon>Mermithoidea</taxon>
        <taxon>Mermithidae</taxon>
        <taxon>Romanomermis</taxon>
    </lineage>
</organism>
<proteinExistence type="predicted"/>
<sequence>MSHIHGLTKANPFNTFRGHCSFPRLQARMILEDETVYTLSFEMLVNNNSGKFGIIGSGESYASFPKTALNLLEQLN</sequence>
<dbReference type="AlphaFoldDB" id="A0A915I2Y4"/>
<name>A0A915I2Y4_ROMCU</name>
<reference evidence="2" key="1">
    <citation type="submission" date="2022-11" db="UniProtKB">
        <authorList>
            <consortium name="WormBaseParasite"/>
        </authorList>
    </citation>
    <scope>IDENTIFICATION</scope>
</reference>
<evidence type="ECO:0000313" key="1">
    <source>
        <dbReference type="Proteomes" id="UP000887565"/>
    </source>
</evidence>
<accession>A0A915I2Y4</accession>
<keyword evidence="1" id="KW-1185">Reference proteome</keyword>
<dbReference type="WBParaSite" id="nRc.2.0.1.t08487-RA">
    <property type="protein sequence ID" value="nRc.2.0.1.t08487-RA"/>
    <property type="gene ID" value="nRc.2.0.1.g08487"/>
</dbReference>
<evidence type="ECO:0000313" key="2">
    <source>
        <dbReference type="WBParaSite" id="nRc.2.0.1.t08487-RA"/>
    </source>
</evidence>
<dbReference type="Proteomes" id="UP000887565">
    <property type="component" value="Unplaced"/>
</dbReference>